<dbReference type="InterPro" id="IPR010982">
    <property type="entry name" value="Lambda_DNA-bd_dom_sf"/>
</dbReference>
<name>A0A0R2BD30_SECCO</name>
<dbReference type="CDD" id="cd00093">
    <property type="entry name" value="HTH_XRE"/>
    <property type="match status" value="1"/>
</dbReference>
<dbReference type="SUPFAM" id="SSF47413">
    <property type="entry name" value="lambda repressor-like DNA-binding domains"/>
    <property type="match status" value="1"/>
</dbReference>
<sequence length="299" mass="34214">MKIDLFVSRRKALKISQCKLCHGICTQATLSKFENQNRVPSLAILSKLCVRLGMTVDDLYQEGAATVSELHTVLDTIERDLMTENYPDAIKRLNTLQLNDIDAIPDKMQFCYLRGLGNALINQQPDKILFDFSQILNDLDERHQTIFTQLAFLGSGVMSARRQEIKQATFYFEKVNQYIKTHQDALKTNDDKGFLRMLTLIFFTAEFYASQGNYRLSNHLIDAGVHLCSEKRVTYYLPRLKFQATQNALAQQKDPALIQRLISETLAFARINQNQVIEVKVAALNCAFKKLREDYSSLA</sequence>
<dbReference type="SMART" id="SM00530">
    <property type="entry name" value="HTH_XRE"/>
    <property type="match status" value="1"/>
</dbReference>
<reference evidence="2 3" key="1">
    <citation type="journal article" date="2015" name="Genome Announc.">
        <title>Expanding the biotechnology potential of lactobacilli through comparative genomics of 213 strains and associated genera.</title>
        <authorList>
            <person name="Sun Z."/>
            <person name="Harris H.M."/>
            <person name="McCann A."/>
            <person name="Guo C."/>
            <person name="Argimon S."/>
            <person name="Zhang W."/>
            <person name="Yang X."/>
            <person name="Jeffery I.B."/>
            <person name="Cooney J.C."/>
            <person name="Kagawa T.F."/>
            <person name="Liu W."/>
            <person name="Song Y."/>
            <person name="Salvetti E."/>
            <person name="Wrobel A."/>
            <person name="Rasinkangas P."/>
            <person name="Parkhill J."/>
            <person name="Rea M.C."/>
            <person name="O'Sullivan O."/>
            <person name="Ritari J."/>
            <person name="Douillard F.P."/>
            <person name="Paul Ross R."/>
            <person name="Yang R."/>
            <person name="Briner A.E."/>
            <person name="Felis G.E."/>
            <person name="de Vos W.M."/>
            <person name="Barrangou R."/>
            <person name="Klaenhammer T.R."/>
            <person name="Caufield P.W."/>
            <person name="Cui Y."/>
            <person name="Zhang H."/>
            <person name="O'Toole P.W."/>
        </authorList>
    </citation>
    <scope>NUCLEOTIDE SEQUENCE [LARGE SCALE GENOMIC DNA]</scope>
    <source>
        <strain evidence="2 3">DSM 20515</strain>
    </source>
</reference>
<dbReference type="InterPro" id="IPR001387">
    <property type="entry name" value="Cro/C1-type_HTH"/>
</dbReference>
<dbReference type="AlphaFoldDB" id="A0A0R2BD30"/>
<accession>A0A0R2BD30</accession>
<organism evidence="2 3">
    <name type="scientific">Secundilactobacillus collinoides DSM 20515 = JCM 1123</name>
    <dbReference type="NCBI Taxonomy" id="1423733"/>
    <lineage>
        <taxon>Bacteria</taxon>
        <taxon>Bacillati</taxon>
        <taxon>Bacillota</taxon>
        <taxon>Bacilli</taxon>
        <taxon>Lactobacillales</taxon>
        <taxon>Lactobacillaceae</taxon>
        <taxon>Secundilactobacillus</taxon>
    </lineage>
</organism>
<dbReference type="EMBL" id="AYYR01000009">
    <property type="protein sequence ID" value="KRM77631.1"/>
    <property type="molecule type" value="Genomic_DNA"/>
</dbReference>
<evidence type="ECO:0000313" key="2">
    <source>
        <dbReference type="EMBL" id="KRM77631.1"/>
    </source>
</evidence>
<evidence type="ECO:0000259" key="1">
    <source>
        <dbReference type="PROSITE" id="PS50943"/>
    </source>
</evidence>
<feature type="domain" description="HTH cro/C1-type" evidence="1">
    <location>
        <begin position="10"/>
        <end position="59"/>
    </location>
</feature>
<dbReference type="STRING" id="33960.TY91_01980"/>
<dbReference type="Gene3D" id="1.25.40.10">
    <property type="entry name" value="Tetratricopeptide repeat domain"/>
    <property type="match status" value="1"/>
</dbReference>
<dbReference type="Pfam" id="PF01381">
    <property type="entry name" value="HTH_3"/>
    <property type="match status" value="1"/>
</dbReference>
<protein>
    <submittedName>
        <fullName evidence="2">XRE family transcriptional regulator</fullName>
    </submittedName>
</protein>
<dbReference type="PATRIC" id="fig|1423733.4.peg.3120"/>
<dbReference type="GO" id="GO:0003677">
    <property type="term" value="F:DNA binding"/>
    <property type="evidence" value="ECO:0007669"/>
    <property type="project" value="InterPro"/>
</dbReference>
<dbReference type="Proteomes" id="UP000051845">
    <property type="component" value="Unassembled WGS sequence"/>
</dbReference>
<gene>
    <name evidence="2" type="ORF">FC82_GL002995</name>
</gene>
<comment type="caution">
    <text evidence="2">The sequence shown here is derived from an EMBL/GenBank/DDBJ whole genome shotgun (WGS) entry which is preliminary data.</text>
</comment>
<proteinExistence type="predicted"/>
<dbReference type="PROSITE" id="PS50943">
    <property type="entry name" value="HTH_CROC1"/>
    <property type="match status" value="1"/>
</dbReference>
<dbReference type="RefSeq" id="WP_054760811.1">
    <property type="nucleotide sequence ID" value="NZ_AYYR01000009.1"/>
</dbReference>
<dbReference type="InterPro" id="IPR011990">
    <property type="entry name" value="TPR-like_helical_dom_sf"/>
</dbReference>
<evidence type="ECO:0000313" key="3">
    <source>
        <dbReference type="Proteomes" id="UP000051845"/>
    </source>
</evidence>